<protein>
    <submittedName>
        <fullName evidence="1">UDP-2,4-diacetamido-2,4, 6-trideoxy-beta-L-altropyranose hydrolase</fullName>
        <ecNumber evidence="1">3.6.1.57</ecNumber>
    </submittedName>
</protein>
<dbReference type="Gene3D" id="3.40.50.11190">
    <property type="match status" value="1"/>
</dbReference>
<reference evidence="1 2" key="1">
    <citation type="submission" date="2023-09" db="EMBL/GenBank/DDBJ databases">
        <title>Different Types of Thermotolerant Ring-Cleaving Dioxygenases derived from Aeribacillus composti HB-1 applied for multiple aromatic hydrocarbons removal.</title>
        <authorList>
            <person name="Cao L."/>
            <person name="Li M."/>
            <person name="Ma T."/>
        </authorList>
    </citation>
    <scope>NUCLEOTIDE SEQUENCE [LARGE SCALE GENOMIC DNA]</scope>
    <source>
        <strain evidence="1 2">HB-1</strain>
    </source>
</reference>
<keyword evidence="2" id="KW-1185">Reference proteome</keyword>
<dbReference type="SUPFAM" id="SSF53756">
    <property type="entry name" value="UDP-Glycosyltransferase/glycogen phosphorylase"/>
    <property type="match status" value="1"/>
</dbReference>
<dbReference type="GeneID" id="301124886"/>
<name>A0ABY9WBY5_9BACI</name>
<sequence length="349" mass="40165">MNILIRVDSSVKIGTGHVMRCLTFAEMLRETGCYVGFVMRAGLGDLCEYVKNKGFDVFPIIHDSSFAQEKDVHLTIEVIRQMKMHIDWCIVDHYQLDQKWEKHVQQYVHKVMVIDDLANRPHDCHLLLDQNYYKNYEHRYLGLVPSDCRLFLGPKYLILRSEFYKAKKSLKSWSGIVRRLLIFFGGSDPTNETEKVLFALQRLPLNDMEIDVVVGNANPNRLQIKKMCLDFNLNFHCQINYIADLMKKADLSFGAGGVTMLERCFLGLPSIVTIVADNQRQSTADVAEYGAIWNLGWHEDVSVSDYADILIEAISHPRQLASMRRKAFELFGYRDKNTIHPVVQAILEG</sequence>
<dbReference type="RefSeq" id="WP_311066864.1">
    <property type="nucleotide sequence ID" value="NZ_CP134501.1"/>
</dbReference>
<dbReference type="NCBIfam" id="TIGR03590">
    <property type="entry name" value="PseG"/>
    <property type="match status" value="1"/>
</dbReference>
<proteinExistence type="predicted"/>
<dbReference type="Gene3D" id="3.40.50.2000">
    <property type="entry name" value="Glycogen Phosphorylase B"/>
    <property type="match status" value="1"/>
</dbReference>
<dbReference type="EMBL" id="CP134501">
    <property type="protein sequence ID" value="WNF33650.1"/>
    <property type="molecule type" value="Genomic_DNA"/>
</dbReference>
<organism evidence="1 2">
    <name type="scientific">Aeribacillus composti</name>
    <dbReference type="NCBI Taxonomy" id="1868734"/>
    <lineage>
        <taxon>Bacteria</taxon>
        <taxon>Bacillati</taxon>
        <taxon>Bacillota</taxon>
        <taxon>Bacilli</taxon>
        <taxon>Bacillales</taxon>
        <taxon>Bacillaceae</taxon>
        <taxon>Aeribacillus</taxon>
    </lineage>
</organism>
<keyword evidence="1" id="KW-0378">Hydrolase</keyword>
<accession>A0ABY9WBY5</accession>
<dbReference type="GO" id="GO:0016787">
    <property type="term" value="F:hydrolase activity"/>
    <property type="evidence" value="ECO:0007669"/>
    <property type="project" value="UniProtKB-KW"/>
</dbReference>
<dbReference type="Proteomes" id="UP001303701">
    <property type="component" value="Chromosome"/>
</dbReference>
<dbReference type="EC" id="3.6.1.57" evidence="1"/>
<evidence type="ECO:0000313" key="1">
    <source>
        <dbReference type="EMBL" id="WNF33650.1"/>
    </source>
</evidence>
<dbReference type="InterPro" id="IPR020023">
    <property type="entry name" value="PseG"/>
</dbReference>
<gene>
    <name evidence="1" type="primary">pseG</name>
    <name evidence="1" type="ORF">RI196_02880</name>
</gene>
<evidence type="ECO:0000313" key="2">
    <source>
        <dbReference type="Proteomes" id="UP001303701"/>
    </source>
</evidence>